<evidence type="ECO:0000313" key="3">
    <source>
        <dbReference type="Proteomes" id="UP000199372"/>
    </source>
</evidence>
<dbReference type="RefSeq" id="WP_091843918.1">
    <property type="nucleotide sequence ID" value="NZ_FOCM01000001.1"/>
</dbReference>
<protein>
    <submittedName>
        <fullName evidence="2">TspO/MBR family protein</fullName>
    </submittedName>
</protein>
<reference evidence="3" key="1">
    <citation type="submission" date="2016-10" db="EMBL/GenBank/DDBJ databases">
        <authorList>
            <person name="Varghese N."/>
            <person name="Submissions S."/>
        </authorList>
    </citation>
    <scope>NUCLEOTIDE SEQUENCE [LARGE SCALE GENOMIC DNA]</scope>
    <source>
        <strain evidence="3">DSM 26893</strain>
    </source>
</reference>
<name>A0A1H8B9A2_9RHOB</name>
<feature type="transmembrane region" description="Helical" evidence="1">
    <location>
        <begin position="75"/>
        <end position="92"/>
    </location>
</feature>
<keyword evidence="1" id="KW-0472">Membrane</keyword>
<dbReference type="AlphaFoldDB" id="A0A1H8B9A2"/>
<accession>A0A1H8B9A2</accession>
<keyword evidence="3" id="KW-1185">Reference proteome</keyword>
<dbReference type="EMBL" id="FOCM01000001">
    <property type="protein sequence ID" value="SEM79500.1"/>
    <property type="molecule type" value="Genomic_DNA"/>
</dbReference>
<evidence type="ECO:0000256" key="1">
    <source>
        <dbReference type="SAM" id="Phobius"/>
    </source>
</evidence>
<dbReference type="InterPro" id="IPR038330">
    <property type="entry name" value="TspO/MBR-related_sf"/>
</dbReference>
<feature type="transmembrane region" description="Helical" evidence="1">
    <location>
        <begin position="98"/>
        <end position="118"/>
    </location>
</feature>
<dbReference type="OrthoDB" id="5189031at2"/>
<feature type="transmembrane region" description="Helical" evidence="1">
    <location>
        <begin position="130"/>
        <end position="149"/>
    </location>
</feature>
<keyword evidence="1" id="KW-0812">Transmembrane</keyword>
<evidence type="ECO:0000313" key="2">
    <source>
        <dbReference type="EMBL" id="SEM79500.1"/>
    </source>
</evidence>
<dbReference type="Proteomes" id="UP000199372">
    <property type="component" value="Unassembled WGS sequence"/>
</dbReference>
<proteinExistence type="predicted"/>
<organism evidence="2 3">
    <name type="scientific">Palleronia pelagia</name>
    <dbReference type="NCBI Taxonomy" id="387096"/>
    <lineage>
        <taxon>Bacteria</taxon>
        <taxon>Pseudomonadati</taxon>
        <taxon>Pseudomonadota</taxon>
        <taxon>Alphaproteobacteria</taxon>
        <taxon>Rhodobacterales</taxon>
        <taxon>Roseobacteraceae</taxon>
        <taxon>Palleronia</taxon>
    </lineage>
</organism>
<feature type="transmembrane region" description="Helical" evidence="1">
    <location>
        <begin position="155"/>
        <end position="175"/>
    </location>
</feature>
<feature type="transmembrane region" description="Helical" evidence="1">
    <location>
        <begin position="44"/>
        <end position="63"/>
    </location>
</feature>
<keyword evidence="1" id="KW-1133">Transmembrane helix</keyword>
<sequence>MPHLLLLLALAFAAAPVFVPFDGFDPNLYPVPQRNPPVQPAGWAFAIWGPIYLWLILGAGVGLWKKRDAPSWQAYRAPLCLSLAVGTVWLSVAERSPVWATVLIWVMLVTAIIAYLRTPRRDRGFAQGPVGLYAGWLTAASSVSVGLLLAGYGVLGALLAAYVALCLALGIGALVQWRRPGAGYPAGIAWALVGIASQNAGLAPGLMVISGAAALGFAFWSVKGLRGPKTA</sequence>
<gene>
    <name evidence="2" type="ORF">SAMN04488011_101500</name>
</gene>
<dbReference type="Gene3D" id="1.20.1260.100">
    <property type="entry name" value="TspO/MBR protein"/>
    <property type="match status" value="1"/>
</dbReference>
<feature type="transmembrane region" description="Helical" evidence="1">
    <location>
        <begin position="206"/>
        <end position="225"/>
    </location>
</feature>